<protein>
    <submittedName>
        <fullName evidence="10">Oxidoreductase</fullName>
    </submittedName>
</protein>
<keyword evidence="4 8" id="KW-1133">Transmembrane helix</keyword>
<dbReference type="EMBL" id="SKBU01000034">
    <property type="protein sequence ID" value="TCJ14692.1"/>
    <property type="molecule type" value="Genomic_DNA"/>
</dbReference>
<feature type="transmembrane region" description="Helical" evidence="8">
    <location>
        <begin position="273"/>
        <end position="293"/>
    </location>
</feature>
<keyword evidence="3 7" id="KW-0812">Transmembrane</keyword>
<evidence type="ECO:0000256" key="1">
    <source>
        <dbReference type="ARBA" id="ARBA00004651"/>
    </source>
</evidence>
<gene>
    <name evidence="10" type="ORF">E0L93_14190</name>
</gene>
<evidence type="ECO:0000256" key="8">
    <source>
        <dbReference type="SAM" id="Phobius"/>
    </source>
</evidence>
<dbReference type="PRINTS" id="PR01437">
    <property type="entry name" value="NUOXDRDTASE4"/>
</dbReference>
<feature type="transmembrane region" description="Helical" evidence="8">
    <location>
        <begin position="187"/>
        <end position="208"/>
    </location>
</feature>
<feature type="transmembrane region" description="Helical" evidence="8">
    <location>
        <begin position="23"/>
        <end position="48"/>
    </location>
</feature>
<organism evidence="10 11">
    <name type="scientific">Rubrobacter taiwanensis</name>
    <dbReference type="NCBI Taxonomy" id="185139"/>
    <lineage>
        <taxon>Bacteria</taxon>
        <taxon>Bacillati</taxon>
        <taxon>Actinomycetota</taxon>
        <taxon>Rubrobacteria</taxon>
        <taxon>Rubrobacterales</taxon>
        <taxon>Rubrobacteraceae</taxon>
        <taxon>Rubrobacter</taxon>
    </lineage>
</organism>
<dbReference type="GO" id="GO:0005886">
    <property type="term" value="C:plasma membrane"/>
    <property type="evidence" value="ECO:0007669"/>
    <property type="project" value="UniProtKB-SubCell"/>
</dbReference>
<name>A0A4V6NAZ6_9ACTN</name>
<evidence type="ECO:0000256" key="3">
    <source>
        <dbReference type="ARBA" id="ARBA00022692"/>
    </source>
</evidence>
<dbReference type="Pfam" id="PF00361">
    <property type="entry name" value="Proton_antipo_M"/>
    <property type="match status" value="1"/>
</dbReference>
<dbReference type="Proteomes" id="UP000295244">
    <property type="component" value="Unassembled WGS sequence"/>
</dbReference>
<dbReference type="GO" id="GO:0008137">
    <property type="term" value="F:NADH dehydrogenase (ubiquinone) activity"/>
    <property type="evidence" value="ECO:0007669"/>
    <property type="project" value="InterPro"/>
</dbReference>
<dbReference type="PANTHER" id="PTHR42682:SF4">
    <property type="entry name" value="NADH-UBIQUINONE_PLASTOQUINONE"/>
    <property type="match status" value="1"/>
</dbReference>
<evidence type="ECO:0000259" key="9">
    <source>
        <dbReference type="Pfam" id="PF00361"/>
    </source>
</evidence>
<evidence type="ECO:0000256" key="7">
    <source>
        <dbReference type="RuleBase" id="RU000320"/>
    </source>
</evidence>
<comment type="subcellular location">
    <subcellularLocation>
        <location evidence="1">Cell membrane</location>
        <topology evidence="1">Multi-pass membrane protein</topology>
    </subcellularLocation>
    <subcellularLocation>
        <location evidence="7">Membrane</location>
        <topology evidence="7">Multi-pass membrane protein</topology>
    </subcellularLocation>
</comment>
<feature type="domain" description="NADH:quinone oxidoreductase/Mrp antiporter transmembrane" evidence="9">
    <location>
        <begin position="1"/>
        <end position="241"/>
    </location>
</feature>
<evidence type="ECO:0000256" key="2">
    <source>
        <dbReference type="ARBA" id="ARBA00022475"/>
    </source>
</evidence>
<feature type="transmembrane region" description="Helical" evidence="8">
    <location>
        <begin position="155"/>
        <end position="175"/>
    </location>
</feature>
<sequence>LLYGAFGTLDIALLGELMAPAPAVWAAIALISLGMALKTGLFPLHFWLPPAYAGAPSPASALLAGLVGKASFYLLLRLWFDAFGGAIEPVAGQLLGILGGVAIVWGAVMALRQERLKMLLAYSSVSQVGYLFVVFSLGTAAGWGFDAWSGSVYHALSHACAKAAAFMSVGAIIYATGHDEIRRMEGIATRLPLAVAGFAVAGITLMGLPPSGGFTAKWLLVSAAMESGQWWLGAVLLVGGILSALYLLRFMNPALIHAPMEKPPFPPSRTMEAVALLLAVVALFLALLSAPLLELLRVGAPFPSQPVLGGT</sequence>
<dbReference type="RefSeq" id="WP_279387507.1">
    <property type="nucleotide sequence ID" value="NZ_SKBU01000034.1"/>
</dbReference>
<dbReference type="GO" id="GO:0042773">
    <property type="term" value="P:ATP synthesis coupled electron transport"/>
    <property type="evidence" value="ECO:0007669"/>
    <property type="project" value="InterPro"/>
</dbReference>
<dbReference type="InterPro" id="IPR001750">
    <property type="entry name" value="ND/Mrp_TM"/>
</dbReference>
<keyword evidence="6 8" id="KW-0472">Membrane</keyword>
<feature type="transmembrane region" description="Helical" evidence="8">
    <location>
        <begin position="228"/>
        <end position="252"/>
    </location>
</feature>
<proteinExistence type="predicted"/>
<keyword evidence="5" id="KW-0560">Oxidoreductase</keyword>
<evidence type="ECO:0000256" key="5">
    <source>
        <dbReference type="ARBA" id="ARBA00023002"/>
    </source>
</evidence>
<dbReference type="GO" id="GO:0016491">
    <property type="term" value="F:oxidoreductase activity"/>
    <property type="evidence" value="ECO:0007669"/>
    <property type="project" value="UniProtKB-KW"/>
</dbReference>
<feature type="non-terminal residue" evidence="10">
    <location>
        <position position="1"/>
    </location>
</feature>
<feature type="transmembrane region" description="Helical" evidence="8">
    <location>
        <begin position="119"/>
        <end position="143"/>
    </location>
</feature>
<keyword evidence="11" id="KW-1185">Reference proteome</keyword>
<dbReference type="InterPro" id="IPR052175">
    <property type="entry name" value="ComplexI-like_HydComp"/>
</dbReference>
<accession>A0A4V6NAZ6</accession>
<evidence type="ECO:0000256" key="4">
    <source>
        <dbReference type="ARBA" id="ARBA00022989"/>
    </source>
</evidence>
<dbReference type="AlphaFoldDB" id="A0A4V6NAZ6"/>
<evidence type="ECO:0000313" key="11">
    <source>
        <dbReference type="Proteomes" id="UP000295244"/>
    </source>
</evidence>
<dbReference type="PANTHER" id="PTHR42682">
    <property type="entry name" value="HYDROGENASE-4 COMPONENT F"/>
    <property type="match status" value="1"/>
</dbReference>
<keyword evidence="2" id="KW-1003">Cell membrane</keyword>
<evidence type="ECO:0000256" key="6">
    <source>
        <dbReference type="ARBA" id="ARBA00023136"/>
    </source>
</evidence>
<feature type="transmembrane region" description="Helical" evidence="8">
    <location>
        <begin position="92"/>
        <end position="112"/>
    </location>
</feature>
<evidence type="ECO:0000313" key="10">
    <source>
        <dbReference type="EMBL" id="TCJ14692.1"/>
    </source>
</evidence>
<comment type="caution">
    <text evidence="10">The sequence shown here is derived from an EMBL/GenBank/DDBJ whole genome shotgun (WGS) entry which is preliminary data.</text>
</comment>
<dbReference type="InterPro" id="IPR003918">
    <property type="entry name" value="NADH_UbQ_OxRdtase"/>
</dbReference>
<reference evidence="10 11" key="1">
    <citation type="submission" date="2019-03" db="EMBL/GenBank/DDBJ databases">
        <title>Whole genome sequence of a novel Rubrobacter taiwanensis strain, isolated from Yellowstone National Park.</title>
        <authorList>
            <person name="Freed S."/>
            <person name="Ramaley R.F."/>
            <person name="Kyndt J.A."/>
        </authorList>
    </citation>
    <scope>NUCLEOTIDE SEQUENCE [LARGE SCALE GENOMIC DNA]</scope>
    <source>
        <strain evidence="10 11">Yellowstone</strain>
    </source>
</reference>